<evidence type="ECO:0000313" key="6">
    <source>
        <dbReference type="Proteomes" id="UP001568358"/>
    </source>
</evidence>
<feature type="domain" description="EVE" evidence="2">
    <location>
        <begin position="3"/>
        <end position="151"/>
    </location>
</feature>
<evidence type="ECO:0000259" key="2">
    <source>
        <dbReference type="Pfam" id="PF01878"/>
    </source>
</evidence>
<organism evidence="4 5">
    <name type="scientific">Halodesulfovibrio aestuarii</name>
    <dbReference type="NCBI Taxonomy" id="126333"/>
    <lineage>
        <taxon>Bacteria</taxon>
        <taxon>Pseudomonadati</taxon>
        <taxon>Thermodesulfobacteriota</taxon>
        <taxon>Desulfovibrionia</taxon>
        <taxon>Desulfovibrionales</taxon>
        <taxon>Desulfovibrionaceae</taxon>
        <taxon>Halodesulfovibrio</taxon>
    </lineage>
</organism>
<accession>A0A8G2FBY1</accession>
<dbReference type="RefSeq" id="WP_019999806.1">
    <property type="nucleotide sequence ID" value="NZ_CP192219.1"/>
</dbReference>
<dbReference type="InterPro" id="IPR015947">
    <property type="entry name" value="PUA-like_sf"/>
</dbReference>
<dbReference type="CDD" id="cd21133">
    <property type="entry name" value="EVE"/>
    <property type="match status" value="1"/>
</dbReference>
<dbReference type="PANTHER" id="PTHR14087">
    <property type="entry name" value="THYMOCYTE NUCLEAR PROTEIN 1"/>
    <property type="match status" value="1"/>
</dbReference>
<dbReference type="AlphaFoldDB" id="A0A8G2FBY1"/>
<dbReference type="EMBL" id="FQZR01000006">
    <property type="protein sequence ID" value="SHJ49006.1"/>
    <property type="molecule type" value="Genomic_DNA"/>
</dbReference>
<dbReference type="InterPro" id="IPR052181">
    <property type="entry name" value="5hmC_binding"/>
</dbReference>
<dbReference type="Pfam" id="PF01878">
    <property type="entry name" value="EVE"/>
    <property type="match status" value="1"/>
</dbReference>
<dbReference type="FunFam" id="3.10.590.10:FF:000003">
    <property type="entry name" value="Thymocyte nuclear protein 1"/>
    <property type="match status" value="1"/>
</dbReference>
<dbReference type="PANTHER" id="PTHR14087:SF7">
    <property type="entry name" value="THYMOCYTE NUCLEAR PROTEIN 1"/>
    <property type="match status" value="1"/>
</dbReference>
<dbReference type="Proteomes" id="UP000184001">
    <property type="component" value="Unassembled WGS sequence"/>
</dbReference>
<evidence type="ECO:0000313" key="5">
    <source>
        <dbReference type="Proteomes" id="UP000184001"/>
    </source>
</evidence>
<dbReference type="InterPro" id="IPR002740">
    <property type="entry name" value="EVE_domain"/>
</dbReference>
<dbReference type="Gene3D" id="3.10.590.10">
    <property type="entry name" value="ph1033 like domains"/>
    <property type="match status" value="1"/>
</dbReference>
<evidence type="ECO:0000256" key="1">
    <source>
        <dbReference type="ARBA" id="ARBA00022553"/>
    </source>
</evidence>
<dbReference type="Proteomes" id="UP001568358">
    <property type="component" value="Unassembled WGS sequence"/>
</dbReference>
<protein>
    <submittedName>
        <fullName evidence="3">EVE domain-containing protein</fullName>
    </submittedName>
    <submittedName>
        <fullName evidence="4">Predicted RNA-binding protein, contains PUA-like domain</fullName>
    </submittedName>
</protein>
<reference evidence="3 6" key="2">
    <citation type="submission" date="2024-07" db="EMBL/GenBank/DDBJ databases">
        <title>Active virus-host system and metabolic interactions in a Lokiarchaeon culture.</title>
        <authorList>
            <person name="Ponce Toledo R.I."/>
            <person name="Rodrigues Oliveira T."/>
            <person name="Schleper C."/>
        </authorList>
    </citation>
    <scope>NUCLEOTIDE SEQUENCE [LARGE SCALE GENOMIC DNA]</scope>
    <source>
        <strain evidence="3 6">B35</strain>
    </source>
</reference>
<dbReference type="EMBL" id="JBFSOO010000007">
    <property type="protein sequence ID" value="MEZ6853907.1"/>
    <property type="molecule type" value="Genomic_DNA"/>
</dbReference>
<evidence type="ECO:0000313" key="3">
    <source>
        <dbReference type="EMBL" id="MEZ6853907.1"/>
    </source>
</evidence>
<gene>
    <name evidence="3" type="ORF">AB2Z07_10265</name>
    <name evidence="4" type="ORF">SAMN05660830_02570</name>
</gene>
<keyword evidence="1" id="KW-0597">Phosphoprotein</keyword>
<dbReference type="SUPFAM" id="SSF88697">
    <property type="entry name" value="PUA domain-like"/>
    <property type="match status" value="1"/>
</dbReference>
<sequence length="156" mass="18175">MANYWLVKSEPGCYSIDTLENEPEQITSWDGVRNYQARNFMRDEMKLGDKVLFYHSVTNPSVVGLCEVVRESYPDHTAWDPEDGHFDPKSTEENPRWFMVDVKFVEKFPRAISLKELRQVPGLENMELLRKGSRLSVMPVDKKEFDIICNLAKEQA</sequence>
<reference evidence="4 5" key="1">
    <citation type="submission" date="2016-11" db="EMBL/GenBank/DDBJ databases">
        <authorList>
            <person name="Varghese N."/>
            <person name="Submissions S."/>
        </authorList>
    </citation>
    <scope>NUCLEOTIDE SEQUENCE [LARGE SCALE GENOMIC DNA]</scope>
    <source>
        <strain evidence="4 5">DSM 17919</strain>
    </source>
</reference>
<dbReference type="InterPro" id="IPR047197">
    <property type="entry name" value="THYN1-like_EVE"/>
</dbReference>
<name>A0A8G2FBY1_9BACT</name>
<evidence type="ECO:0000313" key="4">
    <source>
        <dbReference type="EMBL" id="SHJ49006.1"/>
    </source>
</evidence>
<proteinExistence type="predicted"/>
<keyword evidence="6" id="KW-1185">Reference proteome</keyword>
<comment type="caution">
    <text evidence="4">The sequence shown here is derived from an EMBL/GenBank/DDBJ whole genome shotgun (WGS) entry which is preliminary data.</text>
</comment>